<keyword evidence="12" id="KW-1185">Reference proteome</keyword>
<keyword evidence="3" id="KW-1003">Cell membrane</keyword>
<keyword evidence="4 9" id="KW-0997">Cell inner membrane</keyword>
<organism evidence="11 12">
    <name type="scientific">Azospirillum oleiclasticum</name>
    <dbReference type="NCBI Taxonomy" id="2735135"/>
    <lineage>
        <taxon>Bacteria</taxon>
        <taxon>Pseudomonadati</taxon>
        <taxon>Pseudomonadota</taxon>
        <taxon>Alphaproteobacteria</taxon>
        <taxon>Rhodospirillales</taxon>
        <taxon>Azospirillaceae</taxon>
        <taxon>Azospirillum</taxon>
    </lineage>
</organism>
<feature type="transmembrane region" description="Helical" evidence="9">
    <location>
        <begin position="31"/>
        <end position="51"/>
    </location>
</feature>
<evidence type="ECO:0000256" key="8">
    <source>
        <dbReference type="ARBA" id="ARBA00038436"/>
    </source>
</evidence>
<evidence type="ECO:0000256" key="6">
    <source>
        <dbReference type="ARBA" id="ARBA00022989"/>
    </source>
</evidence>
<evidence type="ECO:0000256" key="3">
    <source>
        <dbReference type="ARBA" id="ARBA00022475"/>
    </source>
</evidence>
<dbReference type="Proteomes" id="UP000584642">
    <property type="component" value="Unassembled WGS sequence"/>
</dbReference>
<comment type="function">
    <text evidence="9">Part of the tripartite ATP-independent periplasmic (TRAP) transport system.</text>
</comment>
<name>A0ABX2T9T1_9PROT</name>
<reference evidence="11 12" key="1">
    <citation type="submission" date="2020-05" db="EMBL/GenBank/DDBJ databases">
        <title>Azospirillum oleiclasticum sp. nov, a nitrogen-fixing and heavy crude oil-emulsifying bacterium isolated from the crude oil of Yumen Oilfield.</title>
        <authorList>
            <person name="Wu D."/>
            <person name="Cai M."/>
            <person name="Zhang X."/>
        </authorList>
    </citation>
    <scope>NUCLEOTIDE SEQUENCE [LARGE SCALE GENOMIC DNA]</scope>
    <source>
        <strain evidence="11 12">ROY-1-1-2</strain>
    </source>
</reference>
<dbReference type="InterPro" id="IPR055348">
    <property type="entry name" value="DctQ"/>
</dbReference>
<feature type="domain" description="Tripartite ATP-independent periplasmic transporters DctQ component" evidence="10">
    <location>
        <begin position="47"/>
        <end position="184"/>
    </location>
</feature>
<keyword evidence="7 9" id="KW-0472">Membrane</keyword>
<evidence type="ECO:0000313" key="11">
    <source>
        <dbReference type="EMBL" id="NYZ21074.1"/>
    </source>
</evidence>
<keyword evidence="6 9" id="KW-1133">Transmembrane helix</keyword>
<keyword evidence="2 9" id="KW-0813">Transport</keyword>
<dbReference type="PANTHER" id="PTHR35011:SF10">
    <property type="entry name" value="TRAP TRANSPORTER SMALL PERMEASE PROTEIN"/>
    <property type="match status" value="1"/>
</dbReference>
<comment type="caution">
    <text evidence="11">The sequence shown here is derived from an EMBL/GenBank/DDBJ whole genome shotgun (WGS) entry which is preliminary data.</text>
</comment>
<proteinExistence type="inferred from homology"/>
<dbReference type="InterPro" id="IPR007387">
    <property type="entry name" value="TRAP_DctQ"/>
</dbReference>
<evidence type="ECO:0000256" key="7">
    <source>
        <dbReference type="ARBA" id="ARBA00023136"/>
    </source>
</evidence>
<protein>
    <recommendedName>
        <fullName evidence="9">TRAP transporter small permease protein</fullName>
    </recommendedName>
</protein>
<evidence type="ECO:0000256" key="1">
    <source>
        <dbReference type="ARBA" id="ARBA00004429"/>
    </source>
</evidence>
<evidence type="ECO:0000256" key="9">
    <source>
        <dbReference type="RuleBase" id="RU369079"/>
    </source>
</evidence>
<keyword evidence="5 9" id="KW-0812">Transmembrane</keyword>
<evidence type="ECO:0000256" key="5">
    <source>
        <dbReference type="ARBA" id="ARBA00022692"/>
    </source>
</evidence>
<feature type="transmembrane region" description="Helical" evidence="9">
    <location>
        <begin position="110"/>
        <end position="132"/>
    </location>
</feature>
<dbReference type="Pfam" id="PF04290">
    <property type="entry name" value="DctQ"/>
    <property type="match status" value="1"/>
</dbReference>
<sequence>MSLELSERTTPSPHTASGVPPAGSLLRAWNVFVDGLGAVGSVLIGGLMVLVCADVLGRNLLNQPIPTVAELSAFSVVVIVFLQLASTVRHDRMARADIFIDPLGRRHPRVAAVLGGLFALLGCAACALIAWATYPVIAKDLDIGEYIGIEGFATIPTWPFRVLVVFGAGVAAIQYLIGAVQALRTVTRGRLP</sequence>
<evidence type="ECO:0000259" key="10">
    <source>
        <dbReference type="Pfam" id="PF04290"/>
    </source>
</evidence>
<evidence type="ECO:0000256" key="2">
    <source>
        <dbReference type="ARBA" id="ARBA00022448"/>
    </source>
</evidence>
<comment type="subcellular location">
    <subcellularLocation>
        <location evidence="1 9">Cell inner membrane</location>
        <topology evidence="1 9">Multi-pass membrane protein</topology>
    </subcellularLocation>
</comment>
<dbReference type="RefSeq" id="WP_180282841.1">
    <property type="nucleotide sequence ID" value="NZ_JABFDB010000010.1"/>
</dbReference>
<comment type="similarity">
    <text evidence="8 9">Belongs to the TRAP transporter small permease family.</text>
</comment>
<feature type="transmembrane region" description="Helical" evidence="9">
    <location>
        <begin position="162"/>
        <end position="183"/>
    </location>
</feature>
<dbReference type="EMBL" id="JABFDB010000010">
    <property type="protein sequence ID" value="NYZ21074.1"/>
    <property type="molecule type" value="Genomic_DNA"/>
</dbReference>
<feature type="transmembrane region" description="Helical" evidence="9">
    <location>
        <begin position="71"/>
        <end position="89"/>
    </location>
</feature>
<evidence type="ECO:0000313" key="12">
    <source>
        <dbReference type="Proteomes" id="UP000584642"/>
    </source>
</evidence>
<comment type="subunit">
    <text evidence="9">The complex comprises the extracytoplasmic solute receptor protein and the two transmembrane proteins.</text>
</comment>
<accession>A0ABX2T9T1</accession>
<evidence type="ECO:0000256" key="4">
    <source>
        <dbReference type="ARBA" id="ARBA00022519"/>
    </source>
</evidence>
<gene>
    <name evidence="11" type="ORF">HND93_15265</name>
</gene>
<dbReference type="PANTHER" id="PTHR35011">
    <property type="entry name" value="2,3-DIKETO-L-GULONATE TRAP TRANSPORTER SMALL PERMEASE PROTEIN YIAM"/>
    <property type="match status" value="1"/>
</dbReference>